<dbReference type="AlphaFoldDB" id="A0A4R4USQ0"/>
<organism evidence="1 2">
    <name type="scientific">Saccharopolyspora aridisoli</name>
    <dbReference type="NCBI Taxonomy" id="2530385"/>
    <lineage>
        <taxon>Bacteria</taxon>
        <taxon>Bacillati</taxon>
        <taxon>Actinomycetota</taxon>
        <taxon>Actinomycetes</taxon>
        <taxon>Pseudonocardiales</taxon>
        <taxon>Pseudonocardiaceae</taxon>
        <taxon>Saccharopolyspora</taxon>
    </lineage>
</organism>
<accession>A0A4R4USQ0</accession>
<name>A0A4R4USQ0_9PSEU</name>
<dbReference type="RefSeq" id="WP_132619772.1">
    <property type="nucleotide sequence ID" value="NZ_SMKV01000004.1"/>
</dbReference>
<dbReference type="EMBL" id="SMKV01000004">
    <property type="protein sequence ID" value="TDC95398.1"/>
    <property type="molecule type" value="Genomic_DNA"/>
</dbReference>
<gene>
    <name evidence="1" type="ORF">E1161_04210</name>
</gene>
<keyword evidence="2" id="KW-1185">Reference proteome</keyword>
<proteinExistence type="predicted"/>
<reference evidence="1 2" key="1">
    <citation type="submission" date="2019-03" db="EMBL/GenBank/DDBJ databases">
        <title>Draft genome sequences of novel Actinobacteria.</title>
        <authorList>
            <person name="Sahin N."/>
            <person name="Ay H."/>
            <person name="Saygin H."/>
        </authorList>
    </citation>
    <scope>NUCLEOTIDE SEQUENCE [LARGE SCALE GENOMIC DNA]</scope>
    <source>
        <strain evidence="1 2">16K404</strain>
    </source>
</reference>
<evidence type="ECO:0000313" key="1">
    <source>
        <dbReference type="EMBL" id="TDC95398.1"/>
    </source>
</evidence>
<sequence>MSNDEFAAHLGIGLRTVAGWHEKPNRRPQSEMQRTLDTALAQEDDAIKARFAELVKDPTDAPAEPAVDEAAAADAEKRLSADPDIGAALEWLDAHAGWTPGTARKEVATRLARLDVSELEARASRRGRVDQRSVAEVLGKYYVLR</sequence>
<protein>
    <submittedName>
        <fullName evidence="1">Uncharacterized protein</fullName>
    </submittedName>
</protein>
<dbReference type="Proteomes" id="UP000294744">
    <property type="component" value="Unassembled WGS sequence"/>
</dbReference>
<evidence type="ECO:0000313" key="2">
    <source>
        <dbReference type="Proteomes" id="UP000294744"/>
    </source>
</evidence>
<comment type="caution">
    <text evidence="1">The sequence shown here is derived from an EMBL/GenBank/DDBJ whole genome shotgun (WGS) entry which is preliminary data.</text>
</comment>
<dbReference type="OrthoDB" id="4523834at2"/>